<feature type="region of interest" description="Disordered" evidence="3">
    <location>
        <begin position="1"/>
        <end position="21"/>
    </location>
</feature>
<evidence type="ECO:0000256" key="4">
    <source>
        <dbReference type="SAM" id="Phobius"/>
    </source>
</evidence>
<feature type="transmembrane region" description="Helical" evidence="4">
    <location>
        <begin position="253"/>
        <end position="275"/>
    </location>
</feature>
<dbReference type="EMBL" id="PZZP01000001">
    <property type="protein sequence ID" value="PTM57682.1"/>
    <property type="molecule type" value="Genomic_DNA"/>
</dbReference>
<evidence type="ECO:0000256" key="1">
    <source>
        <dbReference type="ARBA" id="ARBA00004370"/>
    </source>
</evidence>
<protein>
    <submittedName>
        <fullName evidence="6">Fucose 4-O-acetylase-like acetyltransferase</fullName>
    </submittedName>
</protein>
<comment type="similarity">
    <text evidence="2">Belongs to the acyltransferase 3 family.</text>
</comment>
<dbReference type="InterPro" id="IPR052734">
    <property type="entry name" value="Nod_factor_acetyltransferase"/>
</dbReference>
<accession>A0A2T4Z710</accession>
<dbReference type="Pfam" id="PF01757">
    <property type="entry name" value="Acyl_transf_3"/>
    <property type="match status" value="1"/>
</dbReference>
<comment type="caution">
    <text evidence="6">The sequence shown here is derived from an EMBL/GenBank/DDBJ whole genome shotgun (WGS) entry which is preliminary data.</text>
</comment>
<proteinExistence type="inferred from homology"/>
<keyword evidence="4" id="KW-1133">Transmembrane helix</keyword>
<feature type="transmembrane region" description="Helical" evidence="4">
    <location>
        <begin position="124"/>
        <end position="145"/>
    </location>
</feature>
<gene>
    <name evidence="6" type="ORF">C8J48_0233</name>
</gene>
<feature type="transmembrane region" description="Helical" evidence="4">
    <location>
        <begin position="152"/>
        <end position="169"/>
    </location>
</feature>
<feature type="transmembrane region" description="Helical" evidence="4">
    <location>
        <begin position="317"/>
        <end position="334"/>
    </location>
</feature>
<sequence>MECHNQLGGSAKKIMSNPKPDISKNKERDYFFDNVKFLLITLVVIGHAYRPLIGDSSLMKTLYLAIYTFHMPLFILLAGYFAKSFHKDGQNKKVIATILIPYFIFEILYSVYDHLIYRTDQIDISILEPYWLMWFLFSLFLWRLILPYFVNLKYPLATAFVLAILIGYVDDADRYLSLSRTVAFFPFFLLGYYLQRHHFDQLFQRVKRWVAWIGLAAVIPLMYWMDFLAPIDTSWRRWLYFVFPYEDVGHSEWYAGLIRVGLIILALVVSALFLVVVPRGKTFFSEWGARSIYVYLLHGFFIRAYSGLDWYDHISGIALYTSVTVTSVLLAVFLSSKWVMAVTHPLVQPKVHWIFREKRDPRHLNKPKNVVSS</sequence>
<dbReference type="GO" id="GO:0016747">
    <property type="term" value="F:acyltransferase activity, transferring groups other than amino-acyl groups"/>
    <property type="evidence" value="ECO:0007669"/>
    <property type="project" value="InterPro"/>
</dbReference>
<dbReference type="PANTHER" id="PTHR37312:SF1">
    <property type="entry name" value="MEMBRANE-BOUND ACYLTRANSFERASE YKRP-RELATED"/>
    <property type="match status" value="1"/>
</dbReference>
<keyword evidence="6" id="KW-0808">Transferase</keyword>
<organism evidence="6 7">
    <name type="scientific">Desmospora activa DSM 45169</name>
    <dbReference type="NCBI Taxonomy" id="1121389"/>
    <lineage>
        <taxon>Bacteria</taxon>
        <taxon>Bacillati</taxon>
        <taxon>Bacillota</taxon>
        <taxon>Bacilli</taxon>
        <taxon>Bacillales</taxon>
        <taxon>Thermoactinomycetaceae</taxon>
        <taxon>Desmospora</taxon>
    </lineage>
</organism>
<dbReference type="Proteomes" id="UP000241639">
    <property type="component" value="Unassembled WGS sequence"/>
</dbReference>
<keyword evidence="7" id="KW-1185">Reference proteome</keyword>
<name>A0A2T4Z710_9BACL</name>
<dbReference type="AlphaFoldDB" id="A0A2T4Z710"/>
<keyword evidence="4" id="KW-0812">Transmembrane</keyword>
<feature type="transmembrane region" description="Helical" evidence="4">
    <location>
        <begin position="206"/>
        <end position="225"/>
    </location>
</feature>
<feature type="transmembrane region" description="Helical" evidence="4">
    <location>
        <begin position="61"/>
        <end position="82"/>
    </location>
</feature>
<evidence type="ECO:0000259" key="5">
    <source>
        <dbReference type="Pfam" id="PF01757"/>
    </source>
</evidence>
<feature type="transmembrane region" description="Helical" evidence="4">
    <location>
        <begin position="94"/>
        <end position="112"/>
    </location>
</feature>
<dbReference type="InterPro" id="IPR002656">
    <property type="entry name" value="Acyl_transf_3_dom"/>
</dbReference>
<evidence type="ECO:0000313" key="7">
    <source>
        <dbReference type="Proteomes" id="UP000241639"/>
    </source>
</evidence>
<comment type="subcellular location">
    <subcellularLocation>
        <location evidence="1">Membrane</location>
    </subcellularLocation>
</comment>
<dbReference type="OrthoDB" id="6623990at2"/>
<evidence type="ECO:0000313" key="6">
    <source>
        <dbReference type="EMBL" id="PTM57682.1"/>
    </source>
</evidence>
<feature type="transmembrane region" description="Helical" evidence="4">
    <location>
        <begin position="175"/>
        <end position="194"/>
    </location>
</feature>
<evidence type="ECO:0000256" key="3">
    <source>
        <dbReference type="SAM" id="MobiDB-lite"/>
    </source>
</evidence>
<keyword evidence="4" id="KW-0472">Membrane</keyword>
<feature type="domain" description="Acyltransferase 3" evidence="5">
    <location>
        <begin position="30"/>
        <end position="335"/>
    </location>
</feature>
<feature type="transmembrane region" description="Helical" evidence="4">
    <location>
        <begin position="30"/>
        <end position="49"/>
    </location>
</feature>
<dbReference type="PANTHER" id="PTHR37312">
    <property type="entry name" value="MEMBRANE-BOUND ACYLTRANSFERASE YKRP-RELATED"/>
    <property type="match status" value="1"/>
</dbReference>
<reference evidence="6 7" key="1">
    <citation type="submission" date="2018-04" db="EMBL/GenBank/DDBJ databases">
        <title>Genomic Encyclopedia of Archaeal and Bacterial Type Strains, Phase II (KMG-II): from individual species to whole genera.</title>
        <authorList>
            <person name="Goeker M."/>
        </authorList>
    </citation>
    <scope>NUCLEOTIDE SEQUENCE [LARGE SCALE GENOMIC DNA]</scope>
    <source>
        <strain evidence="6 7">DSM 45169</strain>
    </source>
</reference>
<evidence type="ECO:0000256" key="2">
    <source>
        <dbReference type="ARBA" id="ARBA00007400"/>
    </source>
</evidence>
<feature type="transmembrane region" description="Helical" evidence="4">
    <location>
        <begin position="287"/>
        <end position="305"/>
    </location>
</feature>